<accession>A0A8K0GME0</accession>
<dbReference type="Proteomes" id="UP000801492">
    <property type="component" value="Unassembled WGS sequence"/>
</dbReference>
<feature type="signal peptide" evidence="12">
    <location>
        <begin position="1"/>
        <end position="20"/>
    </location>
</feature>
<dbReference type="PROSITE" id="PS52047">
    <property type="entry name" value="I_EGF_2"/>
    <property type="match status" value="1"/>
</dbReference>
<keyword evidence="11" id="KW-0325">Glycoprotein</keyword>
<keyword evidence="9" id="KW-0472">Membrane</keyword>
<sequence length="286" mass="31652">MVSDVFFVILLTLYIFHANAEPSVNNEGSSCYKVNAPECSGGGNYNCGVCECFEQYEGHHCECLRSSGSSSDPEDCITPESGLECSGRGACICGQCECELRINPNEASNYLIKNCVISGKWCECDNFSCDRFMGEICGSHGKCECGQCFCDLQWIGNACECYNATDNCYPSSSSQICSGRGECVCNQCQCFQIENSEYIGRFCEDIKYSCDVVRPCALCTIQKDDNTCLEICGNTTVIQRENLEDDVEEGEYLCKGSDQDGCEYAFLYKEIQDKTFVITISKELTC</sequence>
<dbReference type="PANTHER" id="PTHR10082">
    <property type="entry name" value="INTEGRIN BETA SUBUNIT"/>
    <property type="match status" value="1"/>
</dbReference>
<dbReference type="SUPFAM" id="SSF57196">
    <property type="entry name" value="EGF/Laminin"/>
    <property type="match status" value="1"/>
</dbReference>
<evidence type="ECO:0000313" key="15">
    <source>
        <dbReference type="Proteomes" id="UP000801492"/>
    </source>
</evidence>
<keyword evidence="4" id="KW-0812">Transmembrane</keyword>
<keyword evidence="10" id="KW-1015">Disulfide bond</keyword>
<keyword evidence="6" id="KW-0677">Repeat</keyword>
<dbReference type="InterPro" id="IPR036349">
    <property type="entry name" value="Integrin_bsu_tail_dom_sf"/>
</dbReference>
<dbReference type="EMBL" id="VTPC01001131">
    <property type="protein sequence ID" value="KAF2902968.1"/>
    <property type="molecule type" value="Genomic_DNA"/>
</dbReference>
<dbReference type="GO" id="GO:0005178">
    <property type="term" value="F:integrin binding"/>
    <property type="evidence" value="ECO:0007669"/>
    <property type="project" value="TreeGrafter"/>
</dbReference>
<dbReference type="InterPro" id="IPR012896">
    <property type="entry name" value="Integrin_bsu_tail"/>
</dbReference>
<comment type="similarity">
    <text evidence="2">Belongs to the integrin beta chain family.</text>
</comment>
<protein>
    <recommendedName>
        <fullName evidence="13">Integrin beta subunit tail domain-containing protein</fullName>
    </recommendedName>
</protein>
<dbReference type="Pfam" id="PF07974">
    <property type="entry name" value="EGF_2"/>
    <property type="match status" value="1"/>
</dbReference>
<dbReference type="OrthoDB" id="6703995at2759"/>
<evidence type="ECO:0000256" key="12">
    <source>
        <dbReference type="SAM" id="SignalP"/>
    </source>
</evidence>
<dbReference type="FunFam" id="2.10.25.10:FF:000036">
    <property type="entry name" value="Integrin beta"/>
    <property type="match status" value="1"/>
</dbReference>
<comment type="caution">
    <text evidence="14">The sequence shown here is derived from an EMBL/GenBank/DDBJ whole genome shotgun (WGS) entry which is preliminary data.</text>
</comment>
<dbReference type="GO" id="GO:0007229">
    <property type="term" value="P:integrin-mediated signaling pathway"/>
    <property type="evidence" value="ECO:0007669"/>
    <property type="project" value="UniProtKB-KW"/>
</dbReference>
<feature type="chain" id="PRO_5035480581" description="Integrin beta subunit tail domain-containing protein" evidence="12">
    <location>
        <begin position="21"/>
        <end position="286"/>
    </location>
</feature>
<evidence type="ECO:0000256" key="7">
    <source>
        <dbReference type="ARBA" id="ARBA00022989"/>
    </source>
</evidence>
<evidence type="ECO:0000313" key="14">
    <source>
        <dbReference type="EMBL" id="KAF2902968.1"/>
    </source>
</evidence>
<keyword evidence="8" id="KW-0401">Integrin</keyword>
<name>A0A8K0GME0_IGNLU</name>
<organism evidence="14 15">
    <name type="scientific">Ignelater luminosus</name>
    <name type="common">Cucubano</name>
    <name type="synonym">Pyrophorus luminosus</name>
    <dbReference type="NCBI Taxonomy" id="2038154"/>
    <lineage>
        <taxon>Eukaryota</taxon>
        <taxon>Metazoa</taxon>
        <taxon>Ecdysozoa</taxon>
        <taxon>Arthropoda</taxon>
        <taxon>Hexapoda</taxon>
        <taxon>Insecta</taxon>
        <taxon>Pterygota</taxon>
        <taxon>Neoptera</taxon>
        <taxon>Endopterygota</taxon>
        <taxon>Coleoptera</taxon>
        <taxon>Polyphaga</taxon>
        <taxon>Elateriformia</taxon>
        <taxon>Elateroidea</taxon>
        <taxon>Elateridae</taxon>
        <taxon>Agrypninae</taxon>
        <taxon>Pyrophorini</taxon>
        <taxon>Ignelater</taxon>
    </lineage>
</organism>
<dbReference type="PROSITE" id="PS00243">
    <property type="entry name" value="I_EGF_1"/>
    <property type="match status" value="1"/>
</dbReference>
<dbReference type="InterPro" id="IPR015812">
    <property type="entry name" value="Integrin_bsu"/>
</dbReference>
<evidence type="ECO:0000256" key="10">
    <source>
        <dbReference type="ARBA" id="ARBA00023157"/>
    </source>
</evidence>
<dbReference type="AlphaFoldDB" id="A0A8K0GME0"/>
<dbReference type="InterPro" id="IPR057073">
    <property type="entry name" value="EGF_integrin_2"/>
</dbReference>
<evidence type="ECO:0000256" key="4">
    <source>
        <dbReference type="ARBA" id="ARBA00022692"/>
    </source>
</evidence>
<gene>
    <name evidence="14" type="ORF">ILUMI_03216</name>
</gene>
<evidence type="ECO:0000256" key="3">
    <source>
        <dbReference type="ARBA" id="ARBA00022536"/>
    </source>
</evidence>
<evidence type="ECO:0000256" key="11">
    <source>
        <dbReference type="ARBA" id="ARBA00023180"/>
    </source>
</evidence>
<reference evidence="14" key="1">
    <citation type="submission" date="2019-08" db="EMBL/GenBank/DDBJ databases">
        <title>The genome of the North American firefly Photinus pyralis.</title>
        <authorList>
            <consortium name="Photinus pyralis genome working group"/>
            <person name="Fallon T.R."/>
            <person name="Sander Lower S.E."/>
            <person name="Weng J.-K."/>
        </authorList>
    </citation>
    <scope>NUCLEOTIDE SEQUENCE</scope>
    <source>
        <strain evidence="14">TRF0915ILg1</strain>
        <tissue evidence="14">Whole body</tissue>
    </source>
</reference>
<evidence type="ECO:0000256" key="5">
    <source>
        <dbReference type="ARBA" id="ARBA00022729"/>
    </source>
</evidence>
<dbReference type="SUPFAM" id="SSF69687">
    <property type="entry name" value="Integrin beta tail domain"/>
    <property type="match status" value="1"/>
</dbReference>
<dbReference type="InterPro" id="IPR057243">
    <property type="entry name" value="Integrin_I-EGF_CS"/>
</dbReference>
<dbReference type="GO" id="GO:0005925">
    <property type="term" value="C:focal adhesion"/>
    <property type="evidence" value="ECO:0007669"/>
    <property type="project" value="TreeGrafter"/>
</dbReference>
<evidence type="ECO:0000256" key="8">
    <source>
        <dbReference type="ARBA" id="ARBA00023037"/>
    </source>
</evidence>
<keyword evidence="7" id="KW-1133">Transmembrane helix</keyword>
<evidence type="ECO:0000256" key="1">
    <source>
        <dbReference type="ARBA" id="ARBA00004479"/>
    </source>
</evidence>
<dbReference type="GO" id="GO:0016477">
    <property type="term" value="P:cell migration"/>
    <property type="evidence" value="ECO:0007669"/>
    <property type="project" value="TreeGrafter"/>
</dbReference>
<feature type="domain" description="Integrin beta subunit tail" evidence="13">
    <location>
        <begin position="210"/>
        <end position="286"/>
    </location>
</feature>
<dbReference type="GO" id="GO:0033627">
    <property type="term" value="P:cell adhesion mediated by integrin"/>
    <property type="evidence" value="ECO:0007669"/>
    <property type="project" value="TreeGrafter"/>
</dbReference>
<dbReference type="Pfam" id="PF23105">
    <property type="entry name" value="EGF_integrin"/>
    <property type="match status" value="2"/>
</dbReference>
<evidence type="ECO:0000259" key="13">
    <source>
        <dbReference type="SMART" id="SM01242"/>
    </source>
</evidence>
<evidence type="ECO:0000256" key="6">
    <source>
        <dbReference type="ARBA" id="ARBA00022737"/>
    </source>
</evidence>
<keyword evidence="5 12" id="KW-0732">Signal</keyword>
<dbReference type="InterPro" id="IPR013111">
    <property type="entry name" value="EGF_extracell"/>
</dbReference>
<dbReference type="PANTHER" id="PTHR10082:SF60">
    <property type="entry name" value="INTEGRIN BETA-PS"/>
    <property type="match status" value="1"/>
</dbReference>
<evidence type="ECO:0000256" key="2">
    <source>
        <dbReference type="ARBA" id="ARBA00007449"/>
    </source>
</evidence>
<dbReference type="SMART" id="SM01242">
    <property type="entry name" value="Integrin_B_tail"/>
    <property type="match status" value="1"/>
</dbReference>
<dbReference type="GO" id="GO:0098609">
    <property type="term" value="P:cell-cell adhesion"/>
    <property type="evidence" value="ECO:0007669"/>
    <property type="project" value="TreeGrafter"/>
</dbReference>
<dbReference type="GO" id="GO:0008305">
    <property type="term" value="C:integrin complex"/>
    <property type="evidence" value="ECO:0007669"/>
    <property type="project" value="TreeGrafter"/>
</dbReference>
<proteinExistence type="inferred from homology"/>
<keyword evidence="3" id="KW-0245">EGF-like domain</keyword>
<dbReference type="Gene3D" id="2.10.25.10">
    <property type="entry name" value="Laminin"/>
    <property type="match status" value="4"/>
</dbReference>
<evidence type="ECO:0000256" key="9">
    <source>
        <dbReference type="ARBA" id="ARBA00023136"/>
    </source>
</evidence>
<keyword evidence="15" id="KW-1185">Reference proteome</keyword>
<comment type="subcellular location">
    <subcellularLocation>
        <location evidence="1">Membrane</location>
        <topology evidence="1">Single-pass type I membrane protein</topology>
    </subcellularLocation>
</comment>
<dbReference type="GO" id="GO:0007160">
    <property type="term" value="P:cell-matrix adhesion"/>
    <property type="evidence" value="ECO:0007669"/>
    <property type="project" value="TreeGrafter"/>
</dbReference>
<dbReference type="GO" id="GO:0009986">
    <property type="term" value="C:cell surface"/>
    <property type="evidence" value="ECO:0007669"/>
    <property type="project" value="TreeGrafter"/>
</dbReference>